<keyword evidence="6" id="KW-1185">Reference proteome</keyword>
<evidence type="ECO:0000313" key="5">
    <source>
        <dbReference type="EMBL" id="QDU71076.1"/>
    </source>
</evidence>
<organism evidence="5 6">
    <name type="scientific">Mucisphaera calidilacus</name>
    <dbReference type="NCBI Taxonomy" id="2527982"/>
    <lineage>
        <taxon>Bacteria</taxon>
        <taxon>Pseudomonadati</taxon>
        <taxon>Planctomycetota</taxon>
        <taxon>Phycisphaerae</taxon>
        <taxon>Phycisphaerales</taxon>
        <taxon>Phycisphaeraceae</taxon>
        <taxon>Mucisphaera</taxon>
    </lineage>
</organism>
<dbReference type="InterPro" id="IPR044946">
    <property type="entry name" value="Restrct_endonuc_typeI_TRD_sf"/>
</dbReference>
<evidence type="ECO:0000256" key="1">
    <source>
        <dbReference type="ARBA" id="ARBA00010923"/>
    </source>
</evidence>
<dbReference type="EMBL" id="CP036280">
    <property type="protein sequence ID" value="QDU71076.1"/>
    <property type="molecule type" value="Genomic_DNA"/>
</dbReference>
<dbReference type="PANTHER" id="PTHR43140:SF1">
    <property type="entry name" value="TYPE I RESTRICTION ENZYME ECOKI SPECIFICITY SUBUNIT"/>
    <property type="match status" value="1"/>
</dbReference>
<dbReference type="RefSeq" id="WP_236254683.1">
    <property type="nucleotide sequence ID" value="NZ_CP036280.1"/>
</dbReference>
<protein>
    <submittedName>
        <fullName evidence="5">Type-1 restriction enzyme EcoKI specificity protein</fullName>
    </submittedName>
</protein>
<dbReference type="Pfam" id="PF01420">
    <property type="entry name" value="Methylase_S"/>
    <property type="match status" value="1"/>
</dbReference>
<evidence type="ECO:0000313" key="6">
    <source>
        <dbReference type="Proteomes" id="UP000320386"/>
    </source>
</evidence>
<sequence length="447" mass="49589">MGNVTTVQAGKRATYPAYKPSGTPWLGDVPEHWEVRRLKYSADLINQKVDGAEADLPYMGLEHIESWTGKRLGQNGDASSDGQANLFRRGDVLFGKLRPYLAKAYAADSEGICTGELLVLRPKAVDQKFLLDYVLNPDFVTIVDSSTYGAKMPRANWDFIGNLPTLIPPLDEQKAIAEFLDRETARIDALIEKKRRQIALLQEKRSALISHAVTKGLDPNAPMKDSGIEWLGQIPAHWAERPLKRVALIENSGAYGEEEGELANTVRVCTTAHITARGEFLTEEMPLRSFSQADLDRYRGRVGDIFVVKSSGSNTNIISGKLALVKNEEPTVVFTNFLMRVRAVPRSAVPAFLAYLLSSHFTRERIQRMVATTTYPNIDVEEYAGDQLPLPPVDEQERIAALLDVEVGKIDLIHHHIDRSIAALREYRASLISAAVTGKIDVRGEVG</sequence>
<dbReference type="Gene3D" id="1.10.287.1120">
    <property type="entry name" value="Bipartite methylase S protein"/>
    <property type="match status" value="1"/>
</dbReference>
<gene>
    <name evidence="5" type="primary">hsdS</name>
    <name evidence="5" type="ORF">Pan265_09210</name>
</gene>
<dbReference type="GO" id="GO:0003677">
    <property type="term" value="F:DNA binding"/>
    <property type="evidence" value="ECO:0007669"/>
    <property type="project" value="UniProtKB-KW"/>
</dbReference>
<name>A0A518BVR6_9BACT</name>
<dbReference type="AlphaFoldDB" id="A0A518BVR6"/>
<dbReference type="PANTHER" id="PTHR43140">
    <property type="entry name" value="TYPE-1 RESTRICTION ENZYME ECOKI SPECIFICITY PROTEIN"/>
    <property type="match status" value="1"/>
</dbReference>
<dbReference type="REBASE" id="356066">
    <property type="entry name" value="S.PbaPan265ORF9180P"/>
</dbReference>
<dbReference type="InterPro" id="IPR000055">
    <property type="entry name" value="Restrct_endonuc_typeI_TRD"/>
</dbReference>
<evidence type="ECO:0000259" key="4">
    <source>
        <dbReference type="Pfam" id="PF01420"/>
    </source>
</evidence>
<dbReference type="GO" id="GO:0009307">
    <property type="term" value="P:DNA restriction-modification system"/>
    <property type="evidence" value="ECO:0007669"/>
    <property type="project" value="UniProtKB-KW"/>
</dbReference>
<dbReference type="Gene3D" id="3.90.220.20">
    <property type="entry name" value="DNA methylase specificity domains"/>
    <property type="match status" value="2"/>
</dbReference>
<reference evidence="5 6" key="1">
    <citation type="submission" date="2019-02" db="EMBL/GenBank/DDBJ databases">
        <title>Deep-cultivation of Planctomycetes and their phenomic and genomic characterization uncovers novel biology.</title>
        <authorList>
            <person name="Wiegand S."/>
            <person name="Jogler M."/>
            <person name="Boedeker C."/>
            <person name="Pinto D."/>
            <person name="Vollmers J."/>
            <person name="Rivas-Marin E."/>
            <person name="Kohn T."/>
            <person name="Peeters S.H."/>
            <person name="Heuer A."/>
            <person name="Rast P."/>
            <person name="Oberbeckmann S."/>
            <person name="Bunk B."/>
            <person name="Jeske O."/>
            <person name="Meyerdierks A."/>
            <person name="Storesund J.E."/>
            <person name="Kallscheuer N."/>
            <person name="Luecker S."/>
            <person name="Lage O.M."/>
            <person name="Pohl T."/>
            <person name="Merkel B.J."/>
            <person name="Hornburger P."/>
            <person name="Mueller R.-W."/>
            <person name="Bruemmer F."/>
            <person name="Labrenz M."/>
            <person name="Spormann A.M."/>
            <person name="Op den Camp H."/>
            <person name="Overmann J."/>
            <person name="Amann R."/>
            <person name="Jetten M.S.M."/>
            <person name="Mascher T."/>
            <person name="Medema M.H."/>
            <person name="Devos D.P."/>
            <person name="Kaster A.-K."/>
            <person name="Ovreas L."/>
            <person name="Rohde M."/>
            <person name="Galperin M.Y."/>
            <person name="Jogler C."/>
        </authorList>
    </citation>
    <scope>NUCLEOTIDE SEQUENCE [LARGE SCALE GENOMIC DNA]</scope>
    <source>
        <strain evidence="5 6">Pan265</strain>
    </source>
</reference>
<evidence type="ECO:0000256" key="2">
    <source>
        <dbReference type="ARBA" id="ARBA00022747"/>
    </source>
</evidence>
<dbReference type="Proteomes" id="UP000320386">
    <property type="component" value="Chromosome"/>
</dbReference>
<keyword evidence="2" id="KW-0680">Restriction system</keyword>
<dbReference type="SUPFAM" id="SSF116734">
    <property type="entry name" value="DNA methylase specificity domain"/>
    <property type="match status" value="2"/>
</dbReference>
<keyword evidence="3" id="KW-0238">DNA-binding</keyword>
<accession>A0A518BVR6</accession>
<evidence type="ECO:0000256" key="3">
    <source>
        <dbReference type="ARBA" id="ARBA00023125"/>
    </source>
</evidence>
<proteinExistence type="inferred from homology"/>
<dbReference type="KEGG" id="mcad:Pan265_09210"/>
<feature type="domain" description="Type I restriction modification DNA specificity" evidence="4">
    <location>
        <begin position="30"/>
        <end position="198"/>
    </location>
</feature>
<comment type="similarity">
    <text evidence="1">Belongs to the type-I restriction system S methylase family.</text>
</comment>
<dbReference type="InterPro" id="IPR051212">
    <property type="entry name" value="Type-I_RE_S_subunit"/>
</dbReference>